<dbReference type="InterPro" id="IPR051951">
    <property type="entry name" value="UNC-93_regulatory"/>
</dbReference>
<dbReference type="CDD" id="cd17406">
    <property type="entry name" value="MFS_unc93A_like"/>
    <property type="match status" value="1"/>
</dbReference>
<keyword evidence="4 7" id="KW-1133">Transmembrane helix</keyword>
<keyword evidence="5 7" id="KW-0472">Membrane</keyword>
<feature type="transmembrane region" description="Helical" evidence="7">
    <location>
        <begin position="359"/>
        <end position="377"/>
    </location>
</feature>
<comment type="similarity">
    <text evidence="2">Belongs to the unc-93 family.</text>
</comment>
<evidence type="ECO:0008006" key="10">
    <source>
        <dbReference type="Google" id="ProtNLM"/>
    </source>
</evidence>
<reference evidence="9" key="1">
    <citation type="submission" date="2015-02" db="EMBL/GenBank/DDBJ databases">
        <title>Genome sequencing for Strongylocentrotus purpuratus.</title>
        <authorList>
            <person name="Murali S."/>
            <person name="Liu Y."/>
            <person name="Vee V."/>
            <person name="English A."/>
            <person name="Wang M."/>
            <person name="Skinner E."/>
            <person name="Han Y."/>
            <person name="Muzny D.M."/>
            <person name="Worley K.C."/>
            <person name="Gibbs R.A."/>
        </authorList>
    </citation>
    <scope>NUCLEOTIDE SEQUENCE</scope>
</reference>
<feature type="transmembrane region" description="Helical" evidence="7">
    <location>
        <begin position="81"/>
        <end position="100"/>
    </location>
</feature>
<feature type="transmembrane region" description="Helical" evidence="7">
    <location>
        <begin position="51"/>
        <end position="69"/>
    </location>
</feature>
<evidence type="ECO:0000256" key="6">
    <source>
        <dbReference type="ARBA" id="ARBA00023180"/>
    </source>
</evidence>
<dbReference type="Gene3D" id="1.20.1250.20">
    <property type="entry name" value="MFS general substrate transporter like domains"/>
    <property type="match status" value="2"/>
</dbReference>
<protein>
    <recommendedName>
        <fullName evidence="10">UNC93-like protein</fullName>
    </recommendedName>
</protein>
<dbReference type="OMA" id="NTACIIA"/>
<dbReference type="RefSeq" id="XP_792123.3">
    <property type="nucleotide sequence ID" value="XM_787030.4"/>
</dbReference>
<feature type="transmembrane region" description="Helical" evidence="7">
    <location>
        <begin position="246"/>
        <end position="264"/>
    </location>
</feature>
<dbReference type="GO" id="GO:0016020">
    <property type="term" value="C:membrane"/>
    <property type="evidence" value="ECO:0007669"/>
    <property type="project" value="UniProtKB-SubCell"/>
</dbReference>
<dbReference type="GeneID" id="587295"/>
<evidence type="ECO:0000256" key="3">
    <source>
        <dbReference type="ARBA" id="ARBA00022692"/>
    </source>
</evidence>
<dbReference type="FunFam" id="1.20.1250.20:FF:000290">
    <property type="entry name" value="Unc-93 homolog A"/>
    <property type="match status" value="1"/>
</dbReference>
<evidence type="ECO:0000256" key="4">
    <source>
        <dbReference type="ARBA" id="ARBA00022989"/>
    </source>
</evidence>
<feature type="transmembrane region" description="Helical" evidence="7">
    <location>
        <begin position="294"/>
        <end position="313"/>
    </location>
</feature>
<evidence type="ECO:0000313" key="8">
    <source>
        <dbReference type="EnsemblMetazoa" id="XP_792123"/>
    </source>
</evidence>
<dbReference type="CTD" id="54346"/>
<keyword evidence="6" id="KW-0325">Glycoprotein</keyword>
<feature type="transmembrane region" description="Helical" evidence="7">
    <location>
        <begin position="448"/>
        <end position="469"/>
    </location>
</feature>
<accession>A0A7M7RFZ6</accession>
<keyword evidence="9" id="KW-1185">Reference proteome</keyword>
<evidence type="ECO:0000256" key="2">
    <source>
        <dbReference type="ARBA" id="ARBA00009172"/>
    </source>
</evidence>
<proteinExistence type="inferred from homology"/>
<dbReference type="PANTHER" id="PTHR19444:SF13">
    <property type="entry name" value="PROTEIN UNC-93 HOMOLOG A"/>
    <property type="match status" value="1"/>
</dbReference>
<dbReference type="Pfam" id="PF05978">
    <property type="entry name" value="UNC-93"/>
    <property type="match status" value="1"/>
</dbReference>
<reference evidence="8" key="2">
    <citation type="submission" date="2021-01" db="UniProtKB">
        <authorList>
            <consortium name="EnsemblMetazoa"/>
        </authorList>
    </citation>
    <scope>IDENTIFICATION</scope>
</reference>
<dbReference type="FunCoup" id="A0A7M7RFZ6">
    <property type="interactions" value="763"/>
</dbReference>
<dbReference type="OrthoDB" id="78663at2759"/>
<dbReference type="EnsemblMetazoa" id="XM_787030">
    <property type="protein sequence ID" value="XP_792123"/>
    <property type="gene ID" value="LOC587295"/>
</dbReference>
<organism evidence="8 9">
    <name type="scientific">Strongylocentrotus purpuratus</name>
    <name type="common">Purple sea urchin</name>
    <dbReference type="NCBI Taxonomy" id="7668"/>
    <lineage>
        <taxon>Eukaryota</taxon>
        <taxon>Metazoa</taxon>
        <taxon>Echinodermata</taxon>
        <taxon>Eleutherozoa</taxon>
        <taxon>Echinozoa</taxon>
        <taxon>Echinoidea</taxon>
        <taxon>Euechinoidea</taxon>
        <taxon>Echinacea</taxon>
        <taxon>Camarodonta</taxon>
        <taxon>Echinidea</taxon>
        <taxon>Strongylocentrotidae</taxon>
        <taxon>Strongylocentrotus</taxon>
    </lineage>
</organism>
<dbReference type="InParanoid" id="A0A7M7RFZ6"/>
<dbReference type="PANTHER" id="PTHR19444">
    <property type="entry name" value="UNC-93 RELATED"/>
    <property type="match status" value="1"/>
</dbReference>
<feature type="transmembrane region" description="Helical" evidence="7">
    <location>
        <begin position="136"/>
        <end position="159"/>
    </location>
</feature>
<dbReference type="InterPro" id="IPR036259">
    <property type="entry name" value="MFS_trans_sf"/>
</dbReference>
<evidence type="ECO:0000256" key="7">
    <source>
        <dbReference type="SAM" id="Phobius"/>
    </source>
</evidence>
<evidence type="ECO:0000313" key="9">
    <source>
        <dbReference type="Proteomes" id="UP000007110"/>
    </source>
</evidence>
<dbReference type="AlphaFoldDB" id="A0A7M7RFZ6"/>
<dbReference type="KEGG" id="spu:587295"/>
<evidence type="ECO:0000256" key="1">
    <source>
        <dbReference type="ARBA" id="ARBA00004141"/>
    </source>
</evidence>
<dbReference type="SUPFAM" id="SSF103473">
    <property type="entry name" value="MFS general substrate transporter"/>
    <property type="match status" value="1"/>
</dbReference>
<feature type="transmembrane region" description="Helical" evidence="7">
    <location>
        <begin position="325"/>
        <end position="347"/>
    </location>
</feature>
<dbReference type="Proteomes" id="UP000007110">
    <property type="component" value="Unassembled WGS sequence"/>
</dbReference>
<sequence length="476" mass="52715">MTLHEDVDNREDPQLKKEMAAAEFSVIGDDQQEDDENLASSWTTRKIYKNLLLISSAFLFVFTAFQALSNLQSSINCVDGLGLASLSTIYASLIVSAMLIPSVMIRHLGLKWTLVLSEACYAIYTAANFYPSWATLIPASVLLGFGAAPLWTAKSTYLTTMAGAYSKLTGETVPSIVSRFWGIFFFFFQSSQILGNLISSLVFRQETSFVNSTQYKCGSQDCYVETGDENGTYCDPPEESLTYTLLSIYLVSGVIAVVIVVVFVDNLGASRKIKDQGTFDLFCATARLMKDKKLILIIPLTIYSGLEQAFITGDFTKSYVTCSLGVGWVGYIMICYGVADALCSVLFGRFVKYTGQVPLFCLGAIINLSLIIALFIWEPRYEELPVFFVIAAAWGVADAIWQTQLNALYGILFLDEQEQAYSNYRLWESVGFSVAFAYSNFLCVWIKLTILVCVLGAGMLGYAGAELVARRDHREK</sequence>
<keyword evidence="3 7" id="KW-0812">Transmembrane</keyword>
<name>A0A7M7RFZ6_STRPU</name>
<dbReference type="InterPro" id="IPR010291">
    <property type="entry name" value="Ion_channel_UNC-93"/>
</dbReference>
<evidence type="ECO:0000256" key="5">
    <source>
        <dbReference type="ARBA" id="ARBA00023136"/>
    </source>
</evidence>
<comment type="subcellular location">
    <subcellularLocation>
        <location evidence="1">Membrane</location>
        <topology evidence="1">Multi-pass membrane protein</topology>
    </subcellularLocation>
</comment>